<reference evidence="3" key="1">
    <citation type="journal article" date="2020" name="Stud. Mycol.">
        <title>101 Dothideomycetes genomes: a test case for predicting lifestyles and emergence of pathogens.</title>
        <authorList>
            <person name="Haridas S."/>
            <person name="Albert R."/>
            <person name="Binder M."/>
            <person name="Bloem J."/>
            <person name="Labutti K."/>
            <person name="Salamov A."/>
            <person name="Andreopoulos B."/>
            <person name="Baker S."/>
            <person name="Barry K."/>
            <person name="Bills G."/>
            <person name="Bluhm B."/>
            <person name="Cannon C."/>
            <person name="Castanera R."/>
            <person name="Culley D."/>
            <person name="Daum C."/>
            <person name="Ezra D."/>
            <person name="Gonzalez J."/>
            <person name="Henrissat B."/>
            <person name="Kuo A."/>
            <person name="Liang C."/>
            <person name="Lipzen A."/>
            <person name="Lutzoni F."/>
            <person name="Magnuson J."/>
            <person name="Mondo S."/>
            <person name="Nolan M."/>
            <person name="Ohm R."/>
            <person name="Pangilinan J."/>
            <person name="Park H.-J."/>
            <person name="Ramirez L."/>
            <person name="Alfaro M."/>
            <person name="Sun H."/>
            <person name="Tritt A."/>
            <person name="Yoshinaga Y."/>
            <person name="Zwiers L.-H."/>
            <person name="Turgeon B."/>
            <person name="Goodwin S."/>
            <person name="Spatafora J."/>
            <person name="Crous P."/>
            <person name="Grigoriev I."/>
        </authorList>
    </citation>
    <scope>NUCLEOTIDE SEQUENCE</scope>
    <source>
        <strain evidence="3">CBS 480.64</strain>
    </source>
</reference>
<name>A0A6A7C5C1_9PEZI</name>
<dbReference type="GO" id="GO:0003723">
    <property type="term" value="F:RNA binding"/>
    <property type="evidence" value="ECO:0007669"/>
    <property type="project" value="TreeGrafter"/>
</dbReference>
<dbReference type="InterPro" id="IPR036397">
    <property type="entry name" value="RNaseH_sf"/>
</dbReference>
<dbReference type="GO" id="GO:0000289">
    <property type="term" value="P:nuclear-transcribed mRNA poly(A) tail shortening"/>
    <property type="evidence" value="ECO:0007669"/>
    <property type="project" value="TreeGrafter"/>
</dbReference>
<dbReference type="GO" id="GO:1990432">
    <property type="term" value="P:siRNA 3'-end processing"/>
    <property type="evidence" value="ECO:0007669"/>
    <property type="project" value="TreeGrafter"/>
</dbReference>
<feature type="region of interest" description="Disordered" evidence="2">
    <location>
        <begin position="190"/>
        <end position="213"/>
    </location>
</feature>
<feature type="compositionally biased region" description="Basic and acidic residues" evidence="2">
    <location>
        <begin position="199"/>
        <end position="213"/>
    </location>
</feature>
<dbReference type="InterPro" id="IPR006941">
    <property type="entry name" value="RNase_CAF1"/>
</dbReference>
<dbReference type="AlphaFoldDB" id="A0A6A7C5C1"/>
<dbReference type="GO" id="GO:0000175">
    <property type="term" value="F:3'-5'-RNA exonuclease activity"/>
    <property type="evidence" value="ECO:0007669"/>
    <property type="project" value="TreeGrafter"/>
</dbReference>
<comment type="similarity">
    <text evidence="1">Belongs to the CAF1 family.</text>
</comment>
<gene>
    <name evidence="3" type="ORF">K470DRAFT_256080</name>
</gene>
<accession>A0A6A7C5C1</accession>
<dbReference type="Proteomes" id="UP000799421">
    <property type="component" value="Unassembled WGS sequence"/>
</dbReference>
<organism evidence="3 4">
    <name type="scientific">Piedraia hortae CBS 480.64</name>
    <dbReference type="NCBI Taxonomy" id="1314780"/>
    <lineage>
        <taxon>Eukaryota</taxon>
        <taxon>Fungi</taxon>
        <taxon>Dikarya</taxon>
        <taxon>Ascomycota</taxon>
        <taxon>Pezizomycotina</taxon>
        <taxon>Dothideomycetes</taxon>
        <taxon>Dothideomycetidae</taxon>
        <taxon>Capnodiales</taxon>
        <taxon>Piedraiaceae</taxon>
        <taxon>Piedraia</taxon>
    </lineage>
</organism>
<dbReference type="SUPFAM" id="SSF53098">
    <property type="entry name" value="Ribonuclease H-like"/>
    <property type="match status" value="1"/>
</dbReference>
<dbReference type="PANTHER" id="PTHR15092:SF22">
    <property type="entry name" value="POLY(A)-SPECIFIC RIBONUCLEASE PNLDC1"/>
    <property type="match status" value="1"/>
</dbReference>
<sequence>MDVDKTSLYPLLLDILTDISESHIVAIDLELSGIPSRKLRRDQRGNLQERYDELKKAADRFQVLQFGMTCVSQDVLNGKYILKPYNFDINPLVPERLGVDRVFAFQSGAIEFLLSQGFDISRPFKRGVPYLSRIEAVAARERHLMREDKSAIQDVPLKPTEVDAIAFVELTRKTIKEWMAANDTTIARDLSIGSGGNAKQDKGKSQKEKTQDAKELTRFEKRLVYQLVRSEFPELVAYNSRGRVKIARFDKTREDKLAAERQTESDARINKQKGLRWVVEALLGSDLSKLNLRDCAFDPQTGESIVADISDYRARLNRAQSKFRGRPRVLVGHNCFLDLVYMFRTFIGPLPDTVEDFQTRIHAMWPLIVDTKYMCTHNCSDINPISSLEQTAKQLGQLEQPVLEVPKKYSLYAKAPAFHEAGYDSYLTATVAVRLAAKLEREGNYVTPSMPGLGKQDEAPASSSPPAWKPSEAGIDWQHGGDPTISTDSVSEITPRDYRQAYDEVIWNSSFEGGMPALSSDFWRVYGNKLRVFGTDESVLTLGD</sequence>
<feature type="region of interest" description="Disordered" evidence="2">
    <location>
        <begin position="446"/>
        <end position="490"/>
    </location>
</feature>
<dbReference type="GO" id="GO:1990431">
    <property type="term" value="P:priRNA 3'-end processing"/>
    <property type="evidence" value="ECO:0007669"/>
    <property type="project" value="TreeGrafter"/>
</dbReference>
<dbReference type="InterPro" id="IPR051181">
    <property type="entry name" value="CAF1_poly(A)_ribonucleases"/>
</dbReference>
<feature type="compositionally biased region" description="Low complexity" evidence="2">
    <location>
        <begin position="459"/>
        <end position="473"/>
    </location>
</feature>
<dbReference type="InterPro" id="IPR012337">
    <property type="entry name" value="RNaseH-like_sf"/>
</dbReference>
<protein>
    <submittedName>
        <fullName evidence="3">CAF1-domain-containing protein</fullName>
    </submittedName>
</protein>
<evidence type="ECO:0000256" key="1">
    <source>
        <dbReference type="ARBA" id="ARBA00008372"/>
    </source>
</evidence>
<evidence type="ECO:0000256" key="2">
    <source>
        <dbReference type="SAM" id="MobiDB-lite"/>
    </source>
</evidence>
<dbReference type="EMBL" id="MU005966">
    <property type="protein sequence ID" value="KAF2862447.1"/>
    <property type="molecule type" value="Genomic_DNA"/>
</dbReference>
<keyword evidence="4" id="KW-1185">Reference proteome</keyword>
<dbReference type="PANTHER" id="PTHR15092">
    <property type="entry name" value="POLY A -SPECIFIC RIBONUCLEASE/TARGET OF EGR1, MEMBER 1"/>
    <property type="match status" value="1"/>
</dbReference>
<evidence type="ECO:0000313" key="3">
    <source>
        <dbReference type="EMBL" id="KAF2862447.1"/>
    </source>
</evidence>
<dbReference type="Gene3D" id="3.30.420.10">
    <property type="entry name" value="Ribonuclease H-like superfamily/Ribonuclease H"/>
    <property type="match status" value="2"/>
</dbReference>
<dbReference type="Pfam" id="PF04857">
    <property type="entry name" value="CAF1"/>
    <property type="match status" value="1"/>
</dbReference>
<evidence type="ECO:0000313" key="4">
    <source>
        <dbReference type="Proteomes" id="UP000799421"/>
    </source>
</evidence>
<dbReference type="OrthoDB" id="1432093at2759"/>
<proteinExistence type="inferred from homology"/>
<dbReference type="GO" id="GO:0005634">
    <property type="term" value="C:nucleus"/>
    <property type="evidence" value="ECO:0007669"/>
    <property type="project" value="TreeGrafter"/>
</dbReference>